<protein>
    <submittedName>
        <fullName evidence="2 4">Uncharacterized protein</fullName>
    </submittedName>
</protein>
<feature type="region of interest" description="Disordered" evidence="1">
    <location>
        <begin position="163"/>
        <end position="215"/>
    </location>
</feature>
<sequence length="215" mass="23985">MDCRVSERGSEMPMAFAMMLTTRRAIEKSRPLEIFSDTLALFTPSQTLTVMSLKNHQIRHRLFGNLPSTDIAPSISICRYDSCAGDWIYLVAAVNPPTHVVGSSASRCGRRGYLHRPKTMPWIVLRKFGCHSPNFRPPPDGDAFAPIAKAPPRLQTQWPYAKNRGQEPEDGLRPPHGHEVPASMPRCTSRCGGHPGEPGFPPLRGHRVHRSDDRS</sequence>
<dbReference type="Proteomes" id="UP000267096">
    <property type="component" value="Unassembled WGS sequence"/>
</dbReference>
<proteinExistence type="predicted"/>
<dbReference type="WBParaSite" id="ASIM_0001725701-mRNA-1">
    <property type="protein sequence ID" value="ASIM_0001725701-mRNA-1"/>
    <property type="gene ID" value="ASIM_0001725701"/>
</dbReference>
<feature type="compositionally biased region" description="Basic and acidic residues" evidence="1">
    <location>
        <begin position="164"/>
        <end position="179"/>
    </location>
</feature>
<gene>
    <name evidence="2" type="ORF">ASIM_LOCUS16664</name>
</gene>
<evidence type="ECO:0000313" key="2">
    <source>
        <dbReference type="EMBL" id="VDK58389.1"/>
    </source>
</evidence>
<name>A0A0M3K8G6_ANISI</name>
<reference evidence="2 3" key="2">
    <citation type="submission" date="2018-11" db="EMBL/GenBank/DDBJ databases">
        <authorList>
            <consortium name="Pathogen Informatics"/>
        </authorList>
    </citation>
    <scope>NUCLEOTIDE SEQUENCE [LARGE SCALE GENOMIC DNA]</scope>
</reference>
<evidence type="ECO:0000313" key="3">
    <source>
        <dbReference type="Proteomes" id="UP000267096"/>
    </source>
</evidence>
<dbReference type="EMBL" id="UYRR01033294">
    <property type="protein sequence ID" value="VDK58389.1"/>
    <property type="molecule type" value="Genomic_DNA"/>
</dbReference>
<organism evidence="4">
    <name type="scientific">Anisakis simplex</name>
    <name type="common">Herring worm</name>
    <dbReference type="NCBI Taxonomy" id="6269"/>
    <lineage>
        <taxon>Eukaryota</taxon>
        <taxon>Metazoa</taxon>
        <taxon>Ecdysozoa</taxon>
        <taxon>Nematoda</taxon>
        <taxon>Chromadorea</taxon>
        <taxon>Rhabditida</taxon>
        <taxon>Spirurina</taxon>
        <taxon>Ascaridomorpha</taxon>
        <taxon>Ascaridoidea</taxon>
        <taxon>Anisakidae</taxon>
        <taxon>Anisakis</taxon>
        <taxon>Anisakis simplex complex</taxon>
    </lineage>
</organism>
<keyword evidence="3" id="KW-1185">Reference proteome</keyword>
<accession>A0A0M3K8G6</accession>
<evidence type="ECO:0000256" key="1">
    <source>
        <dbReference type="SAM" id="MobiDB-lite"/>
    </source>
</evidence>
<dbReference type="AlphaFoldDB" id="A0A0M3K8G6"/>
<reference evidence="4" key="1">
    <citation type="submission" date="2017-02" db="UniProtKB">
        <authorList>
            <consortium name="WormBaseParasite"/>
        </authorList>
    </citation>
    <scope>IDENTIFICATION</scope>
</reference>
<evidence type="ECO:0000313" key="4">
    <source>
        <dbReference type="WBParaSite" id="ASIM_0001725701-mRNA-1"/>
    </source>
</evidence>